<dbReference type="AlphaFoldDB" id="A0A1I0XKJ7"/>
<dbReference type="STRING" id="498292.SAMN05660845_1302"/>
<organism evidence="1 2">
    <name type="scientific">Flavobacterium swingsii</name>
    <dbReference type="NCBI Taxonomy" id="498292"/>
    <lineage>
        <taxon>Bacteria</taxon>
        <taxon>Pseudomonadati</taxon>
        <taxon>Bacteroidota</taxon>
        <taxon>Flavobacteriia</taxon>
        <taxon>Flavobacteriales</taxon>
        <taxon>Flavobacteriaceae</taxon>
        <taxon>Flavobacterium</taxon>
    </lineage>
</organism>
<proteinExistence type="predicted"/>
<dbReference type="RefSeq" id="WP_091475224.1">
    <property type="nucleotide sequence ID" value="NZ_FOJT01000003.1"/>
</dbReference>
<dbReference type="Gene3D" id="3.30.1150.10">
    <property type="match status" value="1"/>
</dbReference>
<keyword evidence="2" id="KW-1185">Reference proteome</keyword>
<name>A0A1I0XKJ7_9FLAO</name>
<gene>
    <name evidence="1" type="ORF">SAMN05660845_1302</name>
</gene>
<dbReference type="Proteomes" id="UP000199604">
    <property type="component" value="Unassembled WGS sequence"/>
</dbReference>
<accession>A0A1I0XKJ7</accession>
<protein>
    <submittedName>
        <fullName evidence="1">TonB protein C-terminal</fullName>
    </submittedName>
</protein>
<evidence type="ECO:0000313" key="2">
    <source>
        <dbReference type="Proteomes" id="UP000199604"/>
    </source>
</evidence>
<dbReference type="EMBL" id="FOJT01000003">
    <property type="protein sequence ID" value="SFB01227.1"/>
    <property type="molecule type" value="Genomic_DNA"/>
</dbReference>
<evidence type="ECO:0000313" key="1">
    <source>
        <dbReference type="EMBL" id="SFB01227.1"/>
    </source>
</evidence>
<dbReference type="SUPFAM" id="SSF74653">
    <property type="entry name" value="TolA/TonB C-terminal domain"/>
    <property type="match status" value="1"/>
</dbReference>
<reference evidence="2" key="1">
    <citation type="submission" date="2016-10" db="EMBL/GenBank/DDBJ databases">
        <authorList>
            <person name="Varghese N."/>
            <person name="Submissions S."/>
        </authorList>
    </citation>
    <scope>NUCLEOTIDE SEQUENCE [LARGE SCALE GENOMIC DNA]</scope>
    <source>
        <strain evidence="2">DSM 21789</strain>
    </source>
</reference>
<sequence>MKNFFFIAFFFSGTILFAQNSDFQQSNNVKLNEAFKIQEHNCSLIEQLLIANLSNLKKAATTTEPVKSAFYKELCELYKNFKTANHNFNISGLTPKDNESIQNFYNVKLAKIDSLYKLRDSSIPINVITENTEDILKNGQISKEILDTYKEPMHDDCKNMNPTSGESCVSYLFRKFTSRSYQIPEFRFTEQGVQIKLFMKLIIDRNGEINLTHIIKSSNYFEFDMEAISVANRFSEKYKFTPAISGNRVVRVMYACPVIISVTGIN</sequence>